<dbReference type="RefSeq" id="WP_039609356.1">
    <property type="nucleotide sequence ID" value="NZ_JWIC01000005.1"/>
</dbReference>
<evidence type="ECO:0000313" key="2">
    <source>
        <dbReference type="EMBL" id="KID57586.1"/>
    </source>
</evidence>
<dbReference type="AlphaFoldDB" id="A0A0C1QAE6"/>
<reference evidence="2 3" key="1">
    <citation type="submission" date="2014-12" db="EMBL/GenBank/DDBJ databases">
        <title>Draft Genome Sequence of Pseudoalteromonas luteoviolacea HI1.</title>
        <authorList>
            <person name="Asahina A.Y."/>
            <person name="Hadfield M.G."/>
        </authorList>
    </citation>
    <scope>NUCLEOTIDE SEQUENCE [LARGE SCALE GENOMIC DNA]</scope>
    <source>
        <strain evidence="2 3">HI1</strain>
    </source>
</reference>
<evidence type="ECO:0000313" key="3">
    <source>
        <dbReference type="Proteomes" id="UP000031327"/>
    </source>
</evidence>
<feature type="transmembrane region" description="Helical" evidence="1">
    <location>
        <begin position="118"/>
        <end position="137"/>
    </location>
</feature>
<proteinExistence type="predicted"/>
<name>A0A0C1QAE6_9GAMM</name>
<dbReference type="OrthoDB" id="6181817at2"/>
<feature type="transmembrane region" description="Helical" evidence="1">
    <location>
        <begin position="93"/>
        <end position="112"/>
    </location>
</feature>
<feature type="transmembrane region" description="Helical" evidence="1">
    <location>
        <begin position="157"/>
        <end position="181"/>
    </location>
</feature>
<dbReference type="Proteomes" id="UP000031327">
    <property type="component" value="Unassembled WGS sequence"/>
</dbReference>
<sequence>MDINKLKEYSYNNLGTIFWSSILLLGGSIFTIYYAHIRYMPSFDFQSSTMLLGASAITAFIILAIIVVAFILPGLYWRENFGKKIQQIKDVSTGVIIVLYLIPQVALFASVILIGKTYYLYTTCIFAVAMFIAAFIFKTKVAYQQLRKPKASFWKDIISYLFISFLSFCISISPIIILYGLASTAAKTDADAFLILAVSSVLSINLIAVISYGKRSKPFFYSALTITVLITVFIGFGEGNAVPKNVMARYGFGNFEVKTLTLKKEACNYLKAQNLHAINSSTDFCIYKDVIILSSLGENYFIEIGELEHIVAKDLVLSWSRERKTSIAQAENDELAK</sequence>
<dbReference type="EMBL" id="JWIC01000005">
    <property type="protein sequence ID" value="KID57586.1"/>
    <property type="molecule type" value="Genomic_DNA"/>
</dbReference>
<keyword evidence="1" id="KW-1133">Transmembrane helix</keyword>
<feature type="transmembrane region" description="Helical" evidence="1">
    <location>
        <begin position="219"/>
        <end position="237"/>
    </location>
</feature>
<feature type="transmembrane region" description="Helical" evidence="1">
    <location>
        <begin position="12"/>
        <end position="37"/>
    </location>
</feature>
<feature type="transmembrane region" description="Helical" evidence="1">
    <location>
        <begin position="49"/>
        <end position="72"/>
    </location>
</feature>
<feature type="transmembrane region" description="Helical" evidence="1">
    <location>
        <begin position="193"/>
        <end position="212"/>
    </location>
</feature>
<keyword evidence="1" id="KW-0472">Membrane</keyword>
<comment type="caution">
    <text evidence="2">The sequence shown here is derived from an EMBL/GenBank/DDBJ whole genome shotgun (WGS) entry which is preliminary data.</text>
</comment>
<accession>A0A0C1QAE6</accession>
<evidence type="ECO:0000256" key="1">
    <source>
        <dbReference type="SAM" id="Phobius"/>
    </source>
</evidence>
<keyword evidence="1" id="KW-0812">Transmembrane</keyword>
<organism evidence="2 3">
    <name type="scientific">Pseudoalteromonas luteoviolacea</name>
    <dbReference type="NCBI Taxonomy" id="43657"/>
    <lineage>
        <taxon>Bacteria</taxon>
        <taxon>Pseudomonadati</taxon>
        <taxon>Pseudomonadota</taxon>
        <taxon>Gammaproteobacteria</taxon>
        <taxon>Alteromonadales</taxon>
        <taxon>Pseudoalteromonadaceae</taxon>
        <taxon>Pseudoalteromonas</taxon>
    </lineage>
</organism>
<protein>
    <submittedName>
        <fullName evidence="2">Uncharacterized protein</fullName>
    </submittedName>
</protein>
<gene>
    <name evidence="2" type="ORF">JF50_10425</name>
</gene>